<feature type="region of interest" description="Disordered" evidence="1">
    <location>
        <begin position="506"/>
        <end position="714"/>
    </location>
</feature>
<dbReference type="Pfam" id="PF03384">
    <property type="entry name" value="DUF287"/>
    <property type="match status" value="1"/>
</dbReference>
<feature type="compositionally biased region" description="Basic and acidic residues" evidence="1">
    <location>
        <begin position="533"/>
        <end position="568"/>
    </location>
</feature>
<dbReference type="EMBL" id="AB028619">
    <property type="protein sequence ID" value="BAB01349.1"/>
    <property type="molecule type" value="Genomic_DNA"/>
</dbReference>
<feature type="region of interest" description="Disordered" evidence="1">
    <location>
        <begin position="431"/>
        <end position="455"/>
    </location>
</feature>
<evidence type="ECO:0000259" key="3">
    <source>
        <dbReference type="Pfam" id="PF09331"/>
    </source>
</evidence>
<reference evidence="4" key="1">
    <citation type="journal article" date="2000" name="DNA Res.">
        <title>Structural analysis of Arabidopsis thaliana chromosome 3. I. Sequence features of the regions of 4,504,864 bp covered by sixty P1 and TAC clones.</title>
        <authorList>
            <person name="Sato S."/>
            <person name="Nakamura Y."/>
            <person name="Kaneko T."/>
            <person name="Katoh T."/>
            <person name="Asamizu E."/>
            <person name="Tabata S."/>
        </authorList>
    </citation>
    <scope>NUCLEOTIDE SEQUENCE [LARGE SCALE GENOMIC DNA]</scope>
</reference>
<dbReference type="AlphaFoldDB" id="Q9LRP5"/>
<protein>
    <submittedName>
        <fullName evidence="4">En/Spm-like transposon protein-like</fullName>
    </submittedName>
</protein>
<dbReference type="ExpressionAtlas" id="Q9LRP5">
    <property type="expression patterns" value="baseline and differential"/>
</dbReference>
<feature type="compositionally biased region" description="Basic and acidic residues" evidence="1">
    <location>
        <begin position="633"/>
        <end position="660"/>
    </location>
</feature>
<evidence type="ECO:0000259" key="2">
    <source>
        <dbReference type="Pfam" id="PF03384"/>
    </source>
</evidence>
<feature type="compositionally biased region" description="Basic and acidic residues" evidence="1">
    <location>
        <begin position="685"/>
        <end position="695"/>
    </location>
</feature>
<feature type="compositionally biased region" description="Basic and acidic residues" evidence="1">
    <location>
        <begin position="507"/>
        <end position="518"/>
    </location>
</feature>
<feature type="compositionally biased region" description="Basic and acidic residues" evidence="1">
    <location>
        <begin position="576"/>
        <end position="608"/>
    </location>
</feature>
<dbReference type="PANTHER" id="PTHR48449:SF1">
    <property type="entry name" value="DUF1985 DOMAIN-CONTAINING PROTEIN"/>
    <property type="match status" value="1"/>
</dbReference>
<dbReference type="InterPro" id="IPR005048">
    <property type="entry name" value="DUF287"/>
</dbReference>
<reference key="2">
    <citation type="journal article" date="2000" name="Nature">
        <title>Sequence and analysis of chromosome 3 of the plant Arabidopsis thaliana.</title>
        <authorList>
            <consortium name="European Union Chromosome 3 Arabidopsis Sequencing Consortium"/>
            <consortium name="Institute for Genomic Research"/>
            <consortium name="Kazusa DNA Research Institute"/>
            <person name="Salanoubat M."/>
            <person name="Lemcke K."/>
            <person name="Rieger M."/>
            <person name="Ansorge W."/>
            <person name="Unseld M."/>
            <person name="Fartmann B."/>
            <person name="Valle G."/>
            <person name="Blocker H."/>
            <person name="Perez-Alonso M."/>
            <person name="Obermaier B."/>
            <person name="Delseny M."/>
            <person name="Boutry M."/>
            <person name="Grivell L.A."/>
            <person name="Mache R."/>
            <person name="Puigdomenech P."/>
            <person name="De Simone V."/>
            <person name="Choisne N."/>
            <person name="Artiguenave F."/>
            <person name="Robert C."/>
            <person name="Brottier P."/>
            <person name="Wincker P."/>
            <person name="Cattolico L."/>
            <person name="Weissenbach J."/>
            <person name="Saurin W."/>
            <person name="Quetier F."/>
            <person name="Schafer M."/>
            <person name="Muller-Auer S."/>
            <person name="Gabel C."/>
            <person name="Fuchs M."/>
            <person name="Benes V."/>
            <person name="Wurmbach E."/>
            <person name="Drzonek H."/>
            <person name="Erfle H."/>
            <person name="Jordan N."/>
            <person name="Bangert S."/>
            <person name="Wiedelmann R."/>
            <person name="Kranz H."/>
            <person name="Voss H."/>
            <person name="Holland R."/>
            <person name="Brandt P."/>
            <person name="Nyakatura G."/>
            <person name="Vezzi A."/>
            <person name="D'Angelo M."/>
            <person name="Pallavicini A."/>
            <person name="Toppo S."/>
            <person name="Simionati B."/>
            <person name="Conrad A."/>
            <person name="Hornischer K."/>
            <person name="Kauer G."/>
            <person name="Lohnert T.H."/>
            <person name="Nordsiek G."/>
            <person name="Reichelt J."/>
            <person name="Scharfe M."/>
            <person name="Schon O."/>
            <person name="Bargues M."/>
            <person name="Terol J."/>
            <person name="Climent J."/>
            <person name="Navarro P."/>
            <person name="Collado C."/>
            <person name="Perez-Perez A."/>
            <person name="Ottenwalder B."/>
            <person name="Duchemin D."/>
            <person name="Cooke R."/>
            <person name="Laudie M."/>
            <person name="Berger-Llauro C."/>
            <person name="Purnelle B."/>
            <person name="Masuy D."/>
            <person name="de Haan M."/>
            <person name="Maarse A.C."/>
            <person name="Alcaraz J.P."/>
            <person name="Cottet A."/>
            <person name="Casacuberta E."/>
            <person name="Monfort A."/>
            <person name="Argiriou A."/>
            <person name="flores M."/>
            <person name="Liguori R."/>
            <person name="Vitale D."/>
            <person name="Mannhaupt G."/>
            <person name="Haase D."/>
            <person name="Schoof H."/>
            <person name="Rudd S."/>
            <person name="Zaccaria P."/>
            <person name="Mewes H.W."/>
            <person name="Mayer K.F."/>
            <person name="Kaul S."/>
            <person name="Town C.D."/>
            <person name="Koo H.L."/>
            <person name="Tallon L.J."/>
            <person name="Jenkins J."/>
            <person name="Rooney T."/>
            <person name="Rizzo M."/>
            <person name="Walts A."/>
            <person name="Utterback T."/>
            <person name="Fujii C.Y."/>
            <person name="Shea T.P."/>
            <person name="Creasy T.H."/>
            <person name="Haas B."/>
            <person name="Maiti R."/>
            <person name="Wu D."/>
            <person name="Peterson J."/>
            <person name="Van Aken S."/>
            <person name="Pai G."/>
            <person name="Militscher J."/>
            <person name="Sellers P."/>
            <person name="Gill J.E."/>
            <person name="Feldblyum T.V."/>
            <person name="Preuss D."/>
            <person name="Lin X."/>
            <person name="Nierman W.C."/>
            <person name="Salzberg S.L."/>
            <person name="White O."/>
            <person name="Venter J.C."/>
            <person name="Fraser C.M."/>
            <person name="Kaneko T."/>
            <person name="Nakamura Y."/>
            <person name="Sato S."/>
            <person name="Kato T."/>
            <person name="Asamizu E."/>
            <person name="Sasamoto S."/>
            <person name="Kimura T."/>
            <person name="Idesawa K."/>
            <person name="Kawashima K."/>
            <person name="Kishida Y."/>
            <person name="Kiyokawa C."/>
            <person name="Kohara M."/>
            <person name="Matsumoto M."/>
            <person name="Matsuno A."/>
            <person name="Muraki A."/>
            <person name="Nakayama S."/>
            <person name="Nakazaki N."/>
            <person name="Shinpo S."/>
            <person name="Takeuchi C."/>
            <person name="Wada T."/>
            <person name="Watanabe A."/>
            <person name="Yamada M."/>
            <person name="Yasuda M."/>
            <person name="Tabata S."/>
        </authorList>
    </citation>
    <scope>NUCLEOTIDE SEQUENCE [LARGE SCALE GENOMIC DNA]</scope>
    <source>
        <strain>cv. Columbia</strain>
    </source>
</reference>
<evidence type="ECO:0000313" key="4">
    <source>
        <dbReference type="EMBL" id="BAB01349.1"/>
    </source>
</evidence>
<organism evidence="4">
    <name type="scientific">Arabidopsis thaliana</name>
    <name type="common">Mouse-ear cress</name>
    <dbReference type="NCBI Taxonomy" id="3702"/>
    <lineage>
        <taxon>Eukaryota</taxon>
        <taxon>Viridiplantae</taxon>
        <taxon>Streptophyta</taxon>
        <taxon>Embryophyta</taxon>
        <taxon>Tracheophyta</taxon>
        <taxon>Spermatophyta</taxon>
        <taxon>Magnoliopsida</taxon>
        <taxon>eudicotyledons</taxon>
        <taxon>Gunneridae</taxon>
        <taxon>Pentapetalae</taxon>
        <taxon>rosids</taxon>
        <taxon>malvids</taxon>
        <taxon>Brassicales</taxon>
        <taxon>Brassicaceae</taxon>
        <taxon>Camelineae</taxon>
        <taxon>Arabidopsis</taxon>
    </lineage>
</organism>
<feature type="compositionally biased region" description="Acidic residues" evidence="1">
    <location>
        <begin position="519"/>
        <end position="532"/>
    </location>
</feature>
<feature type="domain" description="DUF1985" evidence="3">
    <location>
        <begin position="131"/>
        <end position="264"/>
    </location>
</feature>
<name>Q9LRP5_ARATH</name>
<feature type="compositionally biased region" description="Polar residues" evidence="1">
    <location>
        <begin position="441"/>
        <end position="452"/>
    </location>
</feature>
<accession>Q9LRP5</accession>
<feature type="domain" description="DUF287" evidence="2">
    <location>
        <begin position="349"/>
        <end position="401"/>
    </location>
</feature>
<dbReference type="InterPro" id="IPR015410">
    <property type="entry name" value="DUF1985"/>
</dbReference>
<dbReference type="PANTHER" id="PTHR48449">
    <property type="entry name" value="DUF1985 DOMAIN-CONTAINING PROTEIN"/>
    <property type="match status" value="1"/>
</dbReference>
<sequence>MARTKNACVPLAVASAAEVVVSQTINDEVVVASAVEVDSEATNSISNDDRADSDEETEALQPLKMYFGPSEYTKPFKITAKCYLHKAVGLLETHLKESELKWFLEHPQFKHFFHMHKDPNHKVMGMWLLFLRTTCLDKKKEVWFIVNGVPIRYSLEEFALMSGLYCHNYPKPLDSLGCTTFAGKMFGLGATVQYLDVENKLLSMKKPSDARLRVAVLYFLCSVIVGKGKTGPNAPNVEKFFLRAVADLELCKTFPWGRFAFEKNVKDIFYLMKKCNGVVGPQKVFPSFVMPLEYLAFEAIPVLRENFCEDIESADPQCPRMCKMKFKSSTMKGFPMSDVYDKLGTTKDIQSILAPTPDEKLLLERIMDKECGVNDVDDLIADGWKKRLVDEERTICFEPLFNEDVAHRSFVANKAPSTVVKAPRKAAVEKKGKGKAAAALTSPSDEGLTSPSDEGLTEVVNEMKNLMENGFKSMNKRMKDFSKKYEEQDKRLKLLEAAIKSIQSGIRTEDACGSKEIDDKENELEEGSDAETEIDKEVAQGDKEREVGETETEIDKEVVQCDSDKEVAESEIGVAESEKDKEVPQDDEMDGGKVAESDGEMDGEKDKEVPEDDEMDGEKEKEVAEPSEIGMPESEKDIEVADSEKEKEVPQDAKVAEPSKKRGKAHEDGDDPSEEVVKKPKVVKKLAESRTDAKPVYRSPTMTRYRRKKTKKNV</sequence>
<dbReference type="Pfam" id="PF09331">
    <property type="entry name" value="DUF1985"/>
    <property type="match status" value="1"/>
</dbReference>
<evidence type="ECO:0000256" key="1">
    <source>
        <dbReference type="SAM" id="MobiDB-lite"/>
    </source>
</evidence>
<proteinExistence type="predicted"/>
<feature type="compositionally biased region" description="Basic residues" evidence="1">
    <location>
        <begin position="704"/>
        <end position="714"/>
    </location>
</feature>